<keyword evidence="1" id="KW-0812">Transmembrane</keyword>
<dbReference type="Proteomes" id="UP000230842">
    <property type="component" value="Unassembled WGS sequence"/>
</dbReference>
<dbReference type="AlphaFoldDB" id="A0A0B2BUG8"/>
<feature type="transmembrane region" description="Helical" evidence="1">
    <location>
        <begin position="179"/>
        <end position="196"/>
    </location>
</feature>
<feature type="transmembrane region" description="Helical" evidence="1">
    <location>
        <begin position="230"/>
        <end position="251"/>
    </location>
</feature>
<keyword evidence="1" id="KW-0472">Membrane</keyword>
<feature type="transmembrane region" description="Helical" evidence="1">
    <location>
        <begin position="131"/>
        <end position="151"/>
    </location>
</feature>
<name>A0A0B2BUG8_9ACTN</name>
<accession>A0A0B2BUG8</accession>
<evidence type="ECO:0008006" key="4">
    <source>
        <dbReference type="Google" id="ProtNLM"/>
    </source>
</evidence>
<gene>
    <name evidence="2" type="ORF">CLV56_0167</name>
</gene>
<feature type="transmembrane region" description="Helical" evidence="1">
    <location>
        <begin position="157"/>
        <end position="174"/>
    </location>
</feature>
<feature type="transmembrane region" description="Helical" evidence="1">
    <location>
        <begin position="327"/>
        <end position="345"/>
    </location>
</feature>
<feature type="transmembrane region" description="Helical" evidence="1">
    <location>
        <begin position="106"/>
        <end position="124"/>
    </location>
</feature>
<reference evidence="2 3" key="1">
    <citation type="submission" date="2017-11" db="EMBL/GenBank/DDBJ databases">
        <title>Genomic Encyclopedia of Archaeal and Bacterial Type Strains, Phase II (KMG-II): From Individual Species to Whole Genera.</title>
        <authorList>
            <person name="Goeker M."/>
        </authorList>
    </citation>
    <scope>NUCLEOTIDE SEQUENCE [LARGE SCALE GENOMIC DNA]</scope>
    <source>
        <strain evidence="2 3">DSM 27763</strain>
    </source>
</reference>
<organism evidence="2 3">
    <name type="scientific">Mumia flava</name>
    <dbReference type="NCBI Taxonomy" id="1348852"/>
    <lineage>
        <taxon>Bacteria</taxon>
        <taxon>Bacillati</taxon>
        <taxon>Actinomycetota</taxon>
        <taxon>Actinomycetes</taxon>
        <taxon>Propionibacteriales</taxon>
        <taxon>Nocardioidaceae</taxon>
        <taxon>Mumia</taxon>
    </lineage>
</organism>
<dbReference type="EMBL" id="PGEZ01000001">
    <property type="protein sequence ID" value="PJJ55964.1"/>
    <property type="molecule type" value="Genomic_DNA"/>
</dbReference>
<feature type="transmembrane region" description="Helical" evidence="1">
    <location>
        <begin position="365"/>
        <end position="384"/>
    </location>
</feature>
<dbReference type="OrthoDB" id="3778510at2"/>
<evidence type="ECO:0000313" key="2">
    <source>
        <dbReference type="EMBL" id="PJJ55964.1"/>
    </source>
</evidence>
<evidence type="ECO:0000256" key="1">
    <source>
        <dbReference type="SAM" id="Phobius"/>
    </source>
</evidence>
<keyword evidence="1" id="KW-1133">Transmembrane helix</keyword>
<feature type="transmembrane region" description="Helical" evidence="1">
    <location>
        <begin position="405"/>
        <end position="424"/>
    </location>
</feature>
<proteinExistence type="predicted"/>
<feature type="transmembrane region" description="Helical" evidence="1">
    <location>
        <begin position="301"/>
        <end position="320"/>
    </location>
</feature>
<protein>
    <recommendedName>
        <fullName evidence="4">4-amino-4-deoxy-L-arabinose transferase-like glycosyltransferase</fullName>
    </recommendedName>
</protein>
<comment type="caution">
    <text evidence="2">The sequence shown here is derived from an EMBL/GenBank/DDBJ whole genome shotgun (WGS) entry which is preliminary data.</text>
</comment>
<sequence length="612" mass="65256">MSTLAADTSRAIRSLIPAGTTRGQVVTAVAVAMILAQVALRAWATAGGWFYTDDFIFLSDLARDGFSLEHVLAPHDAQVMPLGLLLAAAVGSAGGFAWEWAAVEIVALQAAASVSCLVMLRTLFGPRPGILLALGWYLTSTLVVPSTMWWAVALNQLPLQIVLFLAVSAHVVYLRTRRVRYAVATTAVLVVGYLAYAKTAVVPLLLALLTVLWFSSGGPRRRILGPLRRFWPAWLLYGAVTAVYAAVYVAVVESINRLPGRSEIDGLLDAMVRETVVPSLVGGPWRWQVFNDPLQVAAPQGWAAAAAAVAVILALAYVLLTRSRAARSLLLCVLSLAASFALLATSRAQGLGALVGLEPRYVSDLAPVVVLAGAAMCMPVLGAIEPSRRREPPLLAWTPPRWVPVAACAALVVGAAVSTVTYVAPWHRDYPTRAFVEQAVEELADQPIVPALADVSVPDDVMWSNTYPYNTPSHLLAPVDDLFTTPRIGEDLQVLNELGELAPAWVPEGVDAVTDTGSECGTLVEGPTEIAFPTTAYDYPEQWLAISYLAFGPGTVTVETPRESFEAAARKGAHTMYVDTVGNLDAITLTPPEGVRMCVSRVVVGDLLAGFS</sequence>
<evidence type="ECO:0000313" key="3">
    <source>
        <dbReference type="Proteomes" id="UP000230842"/>
    </source>
</evidence>
<dbReference type="RefSeq" id="WP_039340260.1">
    <property type="nucleotide sequence ID" value="NZ_PGEZ01000001.1"/>
</dbReference>
<keyword evidence="3" id="KW-1185">Reference proteome</keyword>
<feature type="transmembrane region" description="Helical" evidence="1">
    <location>
        <begin position="202"/>
        <end position="218"/>
    </location>
</feature>